<dbReference type="RefSeq" id="WP_161982443.1">
    <property type="nucleotide sequence ID" value="NZ_BIFT01000002.1"/>
</dbReference>
<reference evidence="6" key="1">
    <citation type="submission" date="2018-12" db="EMBL/GenBank/DDBJ databases">
        <title>Tengunoibacter tsumagoiensis gen. nov., sp. nov., Dictyobacter kobayashii sp. nov., D. alpinus sp. nov., and D. joshuensis sp. nov. and description of Dictyobacteraceae fam. nov. within the order Ktedonobacterales isolated from Tengu-no-mugimeshi.</title>
        <authorList>
            <person name="Wang C.M."/>
            <person name="Zheng Y."/>
            <person name="Sakai Y."/>
            <person name="Toyoda A."/>
            <person name="Minakuchi Y."/>
            <person name="Abe K."/>
            <person name="Yokota A."/>
            <person name="Yabe S."/>
        </authorList>
    </citation>
    <scope>NUCLEOTIDE SEQUENCE [LARGE SCALE GENOMIC DNA]</scope>
    <source>
        <strain evidence="6">Uno16</strain>
    </source>
</reference>
<dbReference type="PROSITE" id="PS00622">
    <property type="entry name" value="HTH_LUXR_1"/>
    <property type="match status" value="1"/>
</dbReference>
<dbReference type="InterPro" id="IPR000792">
    <property type="entry name" value="Tscrpt_reg_LuxR_C"/>
</dbReference>
<dbReference type="Pfam" id="PF00196">
    <property type="entry name" value="GerE"/>
    <property type="match status" value="1"/>
</dbReference>
<dbReference type="InterPro" id="IPR036388">
    <property type="entry name" value="WH-like_DNA-bd_sf"/>
</dbReference>
<dbReference type="PANTHER" id="PTHR44688">
    <property type="entry name" value="DNA-BINDING TRANSCRIPTIONAL ACTIVATOR DEVR_DOSR"/>
    <property type="match status" value="1"/>
</dbReference>
<evidence type="ECO:0000256" key="3">
    <source>
        <dbReference type="ARBA" id="ARBA00023163"/>
    </source>
</evidence>
<evidence type="ECO:0000256" key="2">
    <source>
        <dbReference type="ARBA" id="ARBA00023125"/>
    </source>
</evidence>
<evidence type="ECO:0000313" key="6">
    <source>
        <dbReference type="Proteomes" id="UP000287171"/>
    </source>
</evidence>
<keyword evidence="3" id="KW-0804">Transcription</keyword>
<sequence>MAGKTPRVEHEFLVVPTEKRAPVRIGSRQWYAWLSAEENTSFFFTHESGSFTARKEQKLRGGRYWIAYRSQAGKLSKMYIGRSENVTAELLSEVAARLTQQKTSVDQQPLPSLALKTASLTPPALSGRAATLLERAHLLTRLDESLRVKLTLVTAPAGFGKTTLLGMWYRRYQRQRGNAQSIGWLSLTERDNDPVRYWSMLWRALRQDDGRDSTVAPIASTPQMSIEHLLSVVLTGRHRRVLIIDDYHLISDPRIHEGMEYLQASLPSDLHLIISSRSEPPLMIARQRVYGDLCELRASDLKLTGGEIDRFLKDVSGITLSNAERTFLEQRTEGWIAGLSLVGRVLQGQQDTQTVLAQFRGDQRELFSYFAEEVFVRQPQEVQHFLLFTAPLPVWTVELCAAVLRKSECEIRNILMTLEGDNVFLIPLDRQQGGYRYHPLFAEFLQEKLMQRNHEERAALQRRAATWYAQQGMYDEAIEYTLAAHDPQEAGHLIERIGEELIWRRGEVGQLLAWLRQLPEASRAQNLYLQLLNAWALLLGGNEGIEQVEGLVSVLESQLTREADTRVSRGDITALRARIAAFRNDVLQVISLGQQALHELPQERALLRVDVAFSVGGLHLEPDERYRQLSQAWHLSLALGNLRTAMFASRYLAQTCLMQGRLDEAAAILQQALHNAGAHDAWTRVPATGIVHIGLAELLYECNDIEAALYHARLGMQLGEQSGEIKVILAGCCILAHIFAVKRDFEQGWQQVSKAHQVASLGRVPWLREYIASSASHLAWQQGDAIAAKRALQAIDSDCVEVFEQRPPLEQPIERLLLARLLLEEGRYQLLVTFLAPLVTEARRWKHLNTLLSAQTLQAIAHYGLHQPRQAAQIMSEVLSLAQQQGWIRLFLDIGSPLQKMLERIEITGRTGEYAQRLLTAFHTSDPAEKDRSGLSEREIEVLQLLATGLSNQEIADALVVAVSTVKAHVKHLCQKLDARNRLQAVAQARTRGLL</sequence>
<feature type="domain" description="HTH luxR-type" evidence="4">
    <location>
        <begin position="928"/>
        <end position="993"/>
    </location>
</feature>
<dbReference type="CDD" id="cd06170">
    <property type="entry name" value="LuxR_C_like"/>
    <property type="match status" value="1"/>
</dbReference>
<keyword evidence="6" id="KW-1185">Reference proteome</keyword>
<dbReference type="PRINTS" id="PR00038">
    <property type="entry name" value="HTHLUXR"/>
</dbReference>
<dbReference type="SMART" id="SM00382">
    <property type="entry name" value="AAA"/>
    <property type="match status" value="1"/>
</dbReference>
<evidence type="ECO:0000259" key="4">
    <source>
        <dbReference type="PROSITE" id="PS50043"/>
    </source>
</evidence>
<dbReference type="SUPFAM" id="SSF46894">
    <property type="entry name" value="C-terminal effector domain of the bipartite response regulators"/>
    <property type="match status" value="1"/>
</dbReference>
<dbReference type="InterPro" id="IPR059106">
    <property type="entry name" value="WHD_MalT"/>
</dbReference>
<dbReference type="SUPFAM" id="SSF52540">
    <property type="entry name" value="P-loop containing nucleoside triphosphate hydrolases"/>
    <property type="match status" value="1"/>
</dbReference>
<dbReference type="AlphaFoldDB" id="A0A402BF45"/>
<dbReference type="InterPro" id="IPR003593">
    <property type="entry name" value="AAA+_ATPase"/>
</dbReference>
<organism evidence="5 6">
    <name type="scientific">Dictyobacter alpinus</name>
    <dbReference type="NCBI Taxonomy" id="2014873"/>
    <lineage>
        <taxon>Bacteria</taxon>
        <taxon>Bacillati</taxon>
        <taxon>Chloroflexota</taxon>
        <taxon>Ktedonobacteria</taxon>
        <taxon>Ktedonobacterales</taxon>
        <taxon>Dictyobacteraceae</taxon>
        <taxon>Dictyobacter</taxon>
    </lineage>
</organism>
<dbReference type="Gene3D" id="3.40.50.300">
    <property type="entry name" value="P-loop containing nucleotide triphosphate hydrolases"/>
    <property type="match status" value="1"/>
</dbReference>
<dbReference type="Gene3D" id="1.25.40.10">
    <property type="entry name" value="Tetratricopeptide repeat domain"/>
    <property type="match status" value="1"/>
</dbReference>
<gene>
    <name evidence="5" type="ORF">KDA_54890</name>
</gene>
<dbReference type="InterPro" id="IPR011990">
    <property type="entry name" value="TPR-like_helical_dom_sf"/>
</dbReference>
<accession>A0A402BF45</accession>
<protein>
    <submittedName>
        <fullName evidence="5">LuxR family transcriptional regulator</fullName>
    </submittedName>
</protein>
<dbReference type="InterPro" id="IPR016032">
    <property type="entry name" value="Sig_transdc_resp-reg_C-effctor"/>
</dbReference>
<dbReference type="GO" id="GO:0006355">
    <property type="term" value="P:regulation of DNA-templated transcription"/>
    <property type="evidence" value="ECO:0007669"/>
    <property type="project" value="InterPro"/>
</dbReference>
<name>A0A402BF45_9CHLR</name>
<keyword evidence="1" id="KW-0805">Transcription regulation</keyword>
<dbReference type="SUPFAM" id="SSF48452">
    <property type="entry name" value="TPR-like"/>
    <property type="match status" value="1"/>
</dbReference>
<dbReference type="Pfam" id="PF25873">
    <property type="entry name" value="WHD_MalT"/>
    <property type="match status" value="1"/>
</dbReference>
<dbReference type="EMBL" id="BIFT01000002">
    <property type="protein sequence ID" value="GCE30005.1"/>
    <property type="molecule type" value="Genomic_DNA"/>
</dbReference>
<comment type="caution">
    <text evidence="5">The sequence shown here is derived from an EMBL/GenBank/DDBJ whole genome shotgun (WGS) entry which is preliminary data.</text>
</comment>
<dbReference type="InterPro" id="IPR027417">
    <property type="entry name" value="P-loop_NTPase"/>
</dbReference>
<keyword evidence="2" id="KW-0238">DNA-binding</keyword>
<evidence type="ECO:0000313" key="5">
    <source>
        <dbReference type="EMBL" id="GCE30005.1"/>
    </source>
</evidence>
<evidence type="ECO:0000256" key="1">
    <source>
        <dbReference type="ARBA" id="ARBA00023015"/>
    </source>
</evidence>
<dbReference type="PANTHER" id="PTHR44688:SF16">
    <property type="entry name" value="DNA-BINDING TRANSCRIPTIONAL ACTIVATOR DEVR_DOSR"/>
    <property type="match status" value="1"/>
</dbReference>
<dbReference type="InterPro" id="IPR041617">
    <property type="entry name" value="TPR_MalT"/>
</dbReference>
<dbReference type="SMART" id="SM00421">
    <property type="entry name" value="HTH_LUXR"/>
    <property type="match status" value="1"/>
</dbReference>
<dbReference type="Pfam" id="PF17874">
    <property type="entry name" value="TPR_MalT"/>
    <property type="match status" value="1"/>
</dbReference>
<dbReference type="PROSITE" id="PS50043">
    <property type="entry name" value="HTH_LUXR_2"/>
    <property type="match status" value="1"/>
</dbReference>
<dbReference type="Proteomes" id="UP000287171">
    <property type="component" value="Unassembled WGS sequence"/>
</dbReference>
<dbReference type="Gene3D" id="1.10.10.10">
    <property type="entry name" value="Winged helix-like DNA-binding domain superfamily/Winged helix DNA-binding domain"/>
    <property type="match status" value="1"/>
</dbReference>
<dbReference type="GO" id="GO:0003677">
    <property type="term" value="F:DNA binding"/>
    <property type="evidence" value="ECO:0007669"/>
    <property type="project" value="UniProtKB-KW"/>
</dbReference>
<proteinExistence type="predicted"/>